<keyword evidence="1" id="KW-1133">Transmembrane helix</keyword>
<dbReference type="Proteomes" id="UP000449846">
    <property type="component" value="Unassembled WGS sequence"/>
</dbReference>
<dbReference type="AlphaFoldDB" id="A0A844HIM2"/>
<keyword evidence="1" id="KW-0472">Membrane</keyword>
<keyword evidence="1" id="KW-0812">Transmembrane</keyword>
<feature type="transmembrane region" description="Helical" evidence="1">
    <location>
        <begin position="47"/>
        <end position="69"/>
    </location>
</feature>
<evidence type="ECO:0000256" key="1">
    <source>
        <dbReference type="SAM" id="Phobius"/>
    </source>
</evidence>
<name>A0A844HIM2_9RHOB</name>
<evidence type="ECO:0000313" key="3">
    <source>
        <dbReference type="Proteomes" id="UP000449846"/>
    </source>
</evidence>
<sequence length="70" mass="7189">MGLLLPGGHGIGDFLPRSELPTLEPGQSLTGGNNCAARFGKERPMKAASVIINLGFGLGLALGAAMLLWL</sequence>
<dbReference type="EMBL" id="WMIG01000002">
    <property type="protein sequence ID" value="MTH58869.1"/>
    <property type="molecule type" value="Genomic_DNA"/>
</dbReference>
<evidence type="ECO:0000313" key="2">
    <source>
        <dbReference type="EMBL" id="MTH58869.1"/>
    </source>
</evidence>
<keyword evidence="3" id="KW-1185">Reference proteome</keyword>
<organism evidence="2 3">
    <name type="scientific">Paracoccus litorisediminis</name>
    <dbReference type="NCBI Taxonomy" id="2006130"/>
    <lineage>
        <taxon>Bacteria</taxon>
        <taxon>Pseudomonadati</taxon>
        <taxon>Pseudomonadota</taxon>
        <taxon>Alphaproteobacteria</taxon>
        <taxon>Rhodobacterales</taxon>
        <taxon>Paracoccaceae</taxon>
        <taxon>Paracoccus</taxon>
    </lineage>
</organism>
<comment type="caution">
    <text evidence="2">The sequence shown here is derived from an EMBL/GenBank/DDBJ whole genome shotgun (WGS) entry which is preliminary data.</text>
</comment>
<proteinExistence type="predicted"/>
<accession>A0A844HIM2</accession>
<protein>
    <submittedName>
        <fullName evidence="2">Uncharacterized protein</fullName>
    </submittedName>
</protein>
<reference evidence="2 3" key="1">
    <citation type="submission" date="2019-11" db="EMBL/GenBank/DDBJ databases">
        <authorList>
            <person name="Dong K."/>
        </authorList>
    </citation>
    <scope>NUCLEOTIDE SEQUENCE [LARGE SCALE GENOMIC DNA]</scope>
    <source>
        <strain evidence="2 3">NBRC 112902</strain>
    </source>
</reference>
<dbReference type="RefSeq" id="WP_155038807.1">
    <property type="nucleotide sequence ID" value="NZ_JBHGCD010000002.1"/>
</dbReference>
<gene>
    <name evidence="2" type="ORF">GL300_06545</name>
</gene>